<evidence type="ECO:0000313" key="1">
    <source>
        <dbReference type="EMBL" id="AMM43818.1"/>
    </source>
</evidence>
<reference evidence="2" key="1">
    <citation type="submission" date="2016-01" db="EMBL/GenBank/DDBJ databases">
        <title>Isolation and Characterization of Enterobacteria phage CBB.</title>
        <authorList>
            <person name="Buttimer C.T.H."/>
            <person name="Hendrix H."/>
            <person name="Alexandre H."/>
            <person name="O'Mahony J."/>
            <person name="Lavigne R."/>
            <person name="Coffey A."/>
        </authorList>
    </citation>
    <scope>NUCLEOTIDE SEQUENCE [LARGE SCALE GENOMIC DNA]</scope>
</reference>
<sequence>MLDEIFEAKDDSMYDPEDDQTVYKIDDTRKPKLTLQILNSLRKYREFKKNEAAKRDAVVAVVYAPAPADDSGGGMM</sequence>
<keyword evidence="2" id="KW-1185">Reference proteome</keyword>
<proteinExistence type="predicted"/>
<name>A0A1L2CUX7_9CAUD</name>
<gene>
    <name evidence="1" type="ORF">CBB_253</name>
</gene>
<evidence type="ECO:0000313" key="2">
    <source>
        <dbReference type="Proteomes" id="UP000223891"/>
    </source>
</evidence>
<protein>
    <submittedName>
        <fullName evidence="1">Uncharacterized protein</fullName>
    </submittedName>
</protein>
<dbReference type="EMBL" id="KU574722">
    <property type="protein sequence ID" value="AMM43818.1"/>
    <property type="molecule type" value="Genomic_DNA"/>
</dbReference>
<organism evidence="1 2">
    <name type="scientific">Pectobacterium phage vB_PcaM_CBB</name>
    <dbReference type="NCBI Taxonomy" id="2772511"/>
    <lineage>
        <taxon>Viruses</taxon>
        <taxon>Duplodnaviria</taxon>
        <taxon>Heunggongvirae</taxon>
        <taxon>Uroviricota</taxon>
        <taxon>Caudoviricetes</taxon>
        <taxon>Mimasvirus</taxon>
        <taxon>Mimasvirus CBB</taxon>
    </lineage>
</organism>
<dbReference type="Proteomes" id="UP000223891">
    <property type="component" value="Segment"/>
</dbReference>
<accession>A0A1L2CUX7</accession>